<accession>A0AAT9HLN5</accession>
<dbReference type="EMBL" id="AP035768">
    <property type="protein sequence ID" value="BFO18340.1"/>
    <property type="molecule type" value="Genomic_DNA"/>
</dbReference>
<proteinExistence type="predicted"/>
<reference evidence="1" key="2">
    <citation type="submission" date="2024-07" db="EMBL/GenBank/DDBJ databases">
        <title>Streptomyces haneummycinica sp. nov., a new antibiotic-producing actinobacterium isolated from marine sediment.</title>
        <authorList>
            <person name="Uemura M."/>
            <person name="Hamada M."/>
            <person name="Hirano S."/>
            <person name="Kobayashi K."/>
            <person name="Ohshiro T."/>
            <person name="Kobayashi T."/>
            <person name="Terahara T."/>
        </authorList>
    </citation>
    <scope>NUCLEOTIDE SEQUENCE</scope>
    <source>
        <strain evidence="1">KM77-8</strain>
    </source>
</reference>
<name>A0AAT9HLN5_9ACTN</name>
<sequence>MMLPRVERGLRFSLRWSTARVTPSPEMRSTWGRSFGEMNCRKKGEIPLRYRSCASAWIVSIAKDVFPLPLTPVKATILFLGMVTLTLRRLWVFAPTTSMNSSTRLPSAW</sequence>
<protein>
    <submittedName>
        <fullName evidence="1">Uncharacterized protein</fullName>
    </submittedName>
</protein>
<organism evidence="1">
    <name type="scientific">Streptomyces haneummycinicus</name>
    <dbReference type="NCBI Taxonomy" id="3074435"/>
    <lineage>
        <taxon>Bacteria</taxon>
        <taxon>Bacillati</taxon>
        <taxon>Actinomycetota</taxon>
        <taxon>Actinomycetes</taxon>
        <taxon>Kitasatosporales</taxon>
        <taxon>Streptomycetaceae</taxon>
        <taxon>Streptomyces</taxon>
    </lineage>
</organism>
<reference evidence="1" key="1">
    <citation type="submission" date="2024-06" db="EMBL/GenBank/DDBJ databases">
        <authorList>
            <consortium name="consrtm"/>
            <person name="Uemura M."/>
            <person name="Terahara T."/>
        </authorList>
    </citation>
    <scope>NUCLEOTIDE SEQUENCE</scope>
    <source>
        <strain evidence="1">KM77-8</strain>
    </source>
</reference>
<evidence type="ECO:0000313" key="1">
    <source>
        <dbReference type="EMBL" id="BFO18340.1"/>
    </source>
</evidence>
<gene>
    <name evidence="1" type="ORF">SHKM778_47280</name>
</gene>
<dbReference type="AlphaFoldDB" id="A0AAT9HLN5"/>